<dbReference type="EMBL" id="BMAC01000349">
    <property type="protein sequence ID" value="GFP94426.1"/>
    <property type="molecule type" value="Genomic_DNA"/>
</dbReference>
<evidence type="ECO:0000313" key="1">
    <source>
        <dbReference type="EMBL" id="GFP94426.1"/>
    </source>
</evidence>
<keyword evidence="2" id="KW-1185">Reference proteome</keyword>
<name>A0A830C5N3_9LAMI</name>
<proteinExistence type="predicted"/>
<gene>
    <name evidence="1" type="ORF">PHJA_001587000</name>
</gene>
<accession>A0A830C5N3</accession>
<reference evidence="1" key="1">
    <citation type="submission" date="2020-07" db="EMBL/GenBank/DDBJ databases">
        <title>Ethylene signaling mediates host invasion by parasitic plants.</title>
        <authorList>
            <person name="Yoshida S."/>
        </authorList>
    </citation>
    <scope>NUCLEOTIDE SEQUENCE</scope>
    <source>
        <strain evidence="1">Okayama</strain>
    </source>
</reference>
<organism evidence="1 2">
    <name type="scientific">Phtheirospermum japonicum</name>
    <dbReference type="NCBI Taxonomy" id="374723"/>
    <lineage>
        <taxon>Eukaryota</taxon>
        <taxon>Viridiplantae</taxon>
        <taxon>Streptophyta</taxon>
        <taxon>Embryophyta</taxon>
        <taxon>Tracheophyta</taxon>
        <taxon>Spermatophyta</taxon>
        <taxon>Magnoliopsida</taxon>
        <taxon>eudicotyledons</taxon>
        <taxon>Gunneridae</taxon>
        <taxon>Pentapetalae</taxon>
        <taxon>asterids</taxon>
        <taxon>lamiids</taxon>
        <taxon>Lamiales</taxon>
        <taxon>Orobanchaceae</taxon>
        <taxon>Orobanchaceae incertae sedis</taxon>
        <taxon>Phtheirospermum</taxon>
    </lineage>
</organism>
<comment type="caution">
    <text evidence="1">The sequence shown here is derived from an EMBL/GenBank/DDBJ whole genome shotgun (WGS) entry which is preliminary data.</text>
</comment>
<protein>
    <submittedName>
        <fullName evidence="1">Uncharacterized protein</fullName>
    </submittedName>
</protein>
<sequence>MCHKRARGASISFAMCSVEERGLMVEWDEVRITSSFPMTTSTLLPPFPPSFLSFPFQQRDDSEATTLHQELTLLIMDPESVPEVQLLVAVWPKSGSDERRWGYYGGRYVVVRRFCFKTVGDSMECIKVKEM</sequence>
<dbReference type="AlphaFoldDB" id="A0A830C5N3"/>
<dbReference type="Proteomes" id="UP000653305">
    <property type="component" value="Unassembled WGS sequence"/>
</dbReference>
<evidence type="ECO:0000313" key="2">
    <source>
        <dbReference type="Proteomes" id="UP000653305"/>
    </source>
</evidence>